<organism evidence="4 5">
    <name type="scientific">Cymbomonas tetramitiformis</name>
    <dbReference type="NCBI Taxonomy" id="36881"/>
    <lineage>
        <taxon>Eukaryota</taxon>
        <taxon>Viridiplantae</taxon>
        <taxon>Chlorophyta</taxon>
        <taxon>Pyramimonadophyceae</taxon>
        <taxon>Pyramimonadales</taxon>
        <taxon>Pyramimonadaceae</taxon>
        <taxon>Cymbomonas</taxon>
    </lineage>
</organism>
<comment type="similarity">
    <text evidence="1 2">Belongs to the RNase T2 family.</text>
</comment>
<dbReference type="AlphaFoldDB" id="A0AAE0BTU6"/>
<evidence type="ECO:0000313" key="4">
    <source>
        <dbReference type="EMBL" id="KAK3242657.1"/>
    </source>
</evidence>
<proteinExistence type="inferred from homology"/>
<dbReference type="SUPFAM" id="SSF55895">
    <property type="entry name" value="Ribonuclease Rh-like"/>
    <property type="match status" value="1"/>
</dbReference>
<dbReference type="GO" id="GO:0006401">
    <property type="term" value="P:RNA catabolic process"/>
    <property type="evidence" value="ECO:0007669"/>
    <property type="project" value="TreeGrafter"/>
</dbReference>
<evidence type="ECO:0000256" key="2">
    <source>
        <dbReference type="RuleBase" id="RU004328"/>
    </source>
</evidence>
<feature type="signal peptide" evidence="3">
    <location>
        <begin position="1"/>
        <end position="22"/>
    </location>
</feature>
<dbReference type="InterPro" id="IPR018188">
    <property type="entry name" value="RNase_T2_His_AS_1"/>
</dbReference>
<name>A0AAE0BTU6_9CHLO</name>
<comment type="caution">
    <text evidence="4">The sequence shown here is derived from an EMBL/GenBank/DDBJ whole genome shotgun (WGS) entry which is preliminary data.</text>
</comment>
<evidence type="ECO:0000256" key="1">
    <source>
        <dbReference type="ARBA" id="ARBA00007469"/>
    </source>
</evidence>
<feature type="chain" id="PRO_5042065304" evidence="3">
    <location>
        <begin position="23"/>
        <end position="322"/>
    </location>
</feature>
<dbReference type="InterPro" id="IPR001568">
    <property type="entry name" value="RNase_T2-like"/>
</dbReference>
<dbReference type="GO" id="GO:0033897">
    <property type="term" value="F:ribonuclease T2 activity"/>
    <property type="evidence" value="ECO:0007669"/>
    <property type="project" value="InterPro"/>
</dbReference>
<protein>
    <submittedName>
        <fullName evidence="4">Uncharacterized protein</fullName>
    </submittedName>
</protein>
<dbReference type="GO" id="GO:0003723">
    <property type="term" value="F:RNA binding"/>
    <property type="evidence" value="ECO:0007669"/>
    <property type="project" value="InterPro"/>
</dbReference>
<reference evidence="4 5" key="1">
    <citation type="journal article" date="2015" name="Genome Biol. Evol.">
        <title>Comparative Genomics of a Bacterivorous Green Alga Reveals Evolutionary Causalities and Consequences of Phago-Mixotrophic Mode of Nutrition.</title>
        <authorList>
            <person name="Burns J.A."/>
            <person name="Paasch A."/>
            <person name="Narechania A."/>
            <person name="Kim E."/>
        </authorList>
    </citation>
    <scope>NUCLEOTIDE SEQUENCE [LARGE SCALE GENOMIC DNA]</scope>
    <source>
        <strain evidence="4 5">PLY_AMNH</strain>
    </source>
</reference>
<dbReference type="GO" id="GO:0005576">
    <property type="term" value="C:extracellular region"/>
    <property type="evidence" value="ECO:0007669"/>
    <property type="project" value="TreeGrafter"/>
</dbReference>
<dbReference type="Pfam" id="PF00445">
    <property type="entry name" value="Ribonuclease_T2"/>
    <property type="match status" value="1"/>
</dbReference>
<dbReference type="PANTHER" id="PTHR11240:SF22">
    <property type="entry name" value="RIBONUCLEASE T2"/>
    <property type="match status" value="1"/>
</dbReference>
<dbReference type="InterPro" id="IPR033130">
    <property type="entry name" value="RNase_T2_His_AS_2"/>
</dbReference>
<dbReference type="PANTHER" id="PTHR11240">
    <property type="entry name" value="RIBONUCLEASE T2"/>
    <property type="match status" value="1"/>
</dbReference>
<gene>
    <name evidence="4" type="ORF">CYMTET_47658</name>
</gene>
<dbReference type="InterPro" id="IPR036430">
    <property type="entry name" value="RNase_T2-like_sf"/>
</dbReference>
<sequence length="322" mass="36163">MVYHFLWRSVFFFVVYQKLALAEKNYPGGFTPDGAHCVDICANASATPTCFNHSDPHCTKKKQAPGDWDFLLLDMLYLPQFCRGLEFGVDDTVSHQHVAPYPNGTQCHPEQVTNALTIHGLWPNYVGGFPACCQPLHQRLPSNVPLDPRRMNATEPTLLQQMSEVWKDPTVDSAFDTLCEIHNHEFQKHGYCLGYGDMAAPVETIAARYFSYTMRVATTLNKATMQISKWAAEGIKPPLSDISNLFERAVQVICAKEDRDGAMLNRLASIRTCWTASGPLDHDSFWQIDCQPLASYGNIVPCSSNRTISLEPYVQPHAIYVE</sequence>
<evidence type="ECO:0000256" key="3">
    <source>
        <dbReference type="SAM" id="SignalP"/>
    </source>
</evidence>
<dbReference type="PROSITE" id="PS00530">
    <property type="entry name" value="RNASE_T2_1"/>
    <property type="match status" value="1"/>
</dbReference>
<evidence type="ECO:0000313" key="5">
    <source>
        <dbReference type="Proteomes" id="UP001190700"/>
    </source>
</evidence>
<dbReference type="PROSITE" id="PS00531">
    <property type="entry name" value="RNASE_T2_2"/>
    <property type="match status" value="1"/>
</dbReference>
<dbReference type="EMBL" id="LGRX02033142">
    <property type="protein sequence ID" value="KAK3242657.1"/>
    <property type="molecule type" value="Genomic_DNA"/>
</dbReference>
<keyword evidence="5" id="KW-1185">Reference proteome</keyword>
<dbReference type="Gene3D" id="3.90.730.10">
    <property type="entry name" value="Ribonuclease T2-like"/>
    <property type="match status" value="1"/>
</dbReference>
<dbReference type="Proteomes" id="UP001190700">
    <property type="component" value="Unassembled WGS sequence"/>
</dbReference>
<keyword evidence="3" id="KW-0732">Signal</keyword>
<accession>A0AAE0BTU6</accession>